<protein>
    <recommendedName>
        <fullName evidence="5">Kelch-like protein 17</fullName>
    </recommendedName>
</protein>
<organism evidence="3 4">
    <name type="scientific">Rhizophagus irregularis (strain DAOM 197198w)</name>
    <name type="common">Glomus intraradices</name>
    <dbReference type="NCBI Taxonomy" id="1432141"/>
    <lineage>
        <taxon>Eukaryota</taxon>
        <taxon>Fungi</taxon>
        <taxon>Fungi incertae sedis</taxon>
        <taxon>Mucoromycota</taxon>
        <taxon>Glomeromycotina</taxon>
        <taxon>Glomeromycetes</taxon>
        <taxon>Glomerales</taxon>
        <taxon>Glomeraceae</taxon>
        <taxon>Rhizophagus</taxon>
    </lineage>
</organism>
<dbReference type="SMART" id="SM00225">
    <property type="entry name" value="BTB"/>
    <property type="match status" value="1"/>
</dbReference>
<dbReference type="PANTHER" id="PTHR24410:SF23">
    <property type="entry name" value="BTB DOMAIN-CONTAINING PROTEIN-RELATED"/>
    <property type="match status" value="1"/>
</dbReference>
<dbReference type="Gene3D" id="3.30.710.10">
    <property type="entry name" value="Potassium Channel Kv1.1, Chain A"/>
    <property type="match status" value="1"/>
</dbReference>
<dbReference type="SMR" id="A0A015KZA1"/>
<comment type="caution">
    <text evidence="3">The sequence shown here is derived from an EMBL/GenBank/DDBJ whole genome shotgun (WGS) entry which is preliminary data.</text>
</comment>
<dbReference type="HOGENOM" id="CLU_021542_0_2_1"/>
<dbReference type="PROSITE" id="PS50097">
    <property type="entry name" value="BTB"/>
    <property type="match status" value="1"/>
</dbReference>
<dbReference type="InterPro" id="IPR051481">
    <property type="entry name" value="BTB-POZ/Galectin-3-binding"/>
</dbReference>
<feature type="domain" description="TLDc" evidence="2">
    <location>
        <begin position="338"/>
        <end position="517"/>
    </location>
</feature>
<keyword evidence="4" id="KW-1185">Reference proteome</keyword>
<dbReference type="OrthoDB" id="298084at2759"/>
<dbReference type="CDD" id="cd18186">
    <property type="entry name" value="BTB_POZ_ZBTB_KLHL-like"/>
    <property type="match status" value="1"/>
</dbReference>
<accession>A0A015KZA1</accession>
<dbReference type="PANTHER" id="PTHR24410">
    <property type="entry name" value="HL07962P-RELATED"/>
    <property type="match status" value="1"/>
</dbReference>
<dbReference type="Proteomes" id="UP000022910">
    <property type="component" value="Unassembled WGS sequence"/>
</dbReference>
<dbReference type="InterPro" id="IPR011333">
    <property type="entry name" value="SKP1/BTB/POZ_sf"/>
</dbReference>
<evidence type="ECO:0000259" key="1">
    <source>
        <dbReference type="PROSITE" id="PS50097"/>
    </source>
</evidence>
<dbReference type="InterPro" id="IPR006571">
    <property type="entry name" value="TLDc_dom"/>
</dbReference>
<reference evidence="3 4" key="1">
    <citation type="submission" date="2014-02" db="EMBL/GenBank/DDBJ databases">
        <title>Single nucleus genome sequencing reveals high similarity among nuclei of an endomycorrhizal fungus.</title>
        <authorList>
            <person name="Lin K."/>
            <person name="Geurts R."/>
            <person name="Zhang Z."/>
            <person name="Limpens E."/>
            <person name="Saunders D.G."/>
            <person name="Mu D."/>
            <person name="Pang E."/>
            <person name="Cao H."/>
            <person name="Cha H."/>
            <person name="Lin T."/>
            <person name="Zhou Q."/>
            <person name="Shang Y."/>
            <person name="Li Y."/>
            <person name="Ivanov S."/>
            <person name="Sharma T."/>
            <person name="Velzen R.V."/>
            <person name="Ruijter N.D."/>
            <person name="Aanen D.K."/>
            <person name="Win J."/>
            <person name="Kamoun S."/>
            <person name="Bisseling T."/>
            <person name="Huang S."/>
        </authorList>
    </citation>
    <scope>NUCLEOTIDE SEQUENCE [LARGE SCALE GENOMIC DNA]</scope>
    <source>
        <strain evidence="4">DAOM197198w</strain>
    </source>
</reference>
<dbReference type="InterPro" id="IPR000210">
    <property type="entry name" value="BTB/POZ_dom"/>
</dbReference>
<evidence type="ECO:0000313" key="3">
    <source>
        <dbReference type="EMBL" id="EXX72914.1"/>
    </source>
</evidence>
<dbReference type="AlphaFoldDB" id="A0A015KZA1"/>
<dbReference type="EMBL" id="JEMT01014951">
    <property type="protein sequence ID" value="EXX72914.1"/>
    <property type="molecule type" value="Genomic_DNA"/>
</dbReference>
<evidence type="ECO:0000313" key="4">
    <source>
        <dbReference type="Proteomes" id="UP000022910"/>
    </source>
</evidence>
<feature type="domain" description="BTB" evidence="1">
    <location>
        <begin position="23"/>
        <end position="96"/>
    </location>
</feature>
<proteinExistence type="predicted"/>
<dbReference type="PROSITE" id="PS51886">
    <property type="entry name" value="TLDC"/>
    <property type="match status" value="1"/>
</dbReference>
<dbReference type="Pfam" id="PF00651">
    <property type="entry name" value="BTB"/>
    <property type="match status" value="1"/>
</dbReference>
<evidence type="ECO:0008006" key="5">
    <source>
        <dbReference type="Google" id="ProtNLM"/>
    </source>
</evidence>
<dbReference type="Gene3D" id="1.25.40.420">
    <property type="match status" value="1"/>
</dbReference>
<evidence type="ECO:0000259" key="2">
    <source>
        <dbReference type="PROSITE" id="PS51886"/>
    </source>
</evidence>
<dbReference type="Pfam" id="PF07534">
    <property type="entry name" value="TLD"/>
    <property type="match status" value="1"/>
</dbReference>
<sequence>MSVELLTHFSQNFSRYFDSTDESNVVIRVGKDDNTQNFKAHSLILKAQCPYFNAGLSSEWAKKEGNNIIFDKPNIEPEVFEIVLKYLYTGIITSIESQSPSFVIQLLCAADELILPEMISYVEDQFLLHHSSYLNENFSEILNIAFKRELWKKLQTYCLDQICPNPSIIFASPNFLSCSEAILSGLLQRDDLIMKEIEIWDILLKWGINQEPSIGEYHEEKMINEIVDKWSDKDFESLKERLKNCIPYIRFSDISPEDFFVRIRPLKKIFPDDVYEEVLWKYVNPKNVIFVNKREKEIQQEETLNFNARNNDKESSFPYLINYRNSLQPSRPSPIDSSIINLKHAALISSWVDRLSHPYRLASIPYQFRLLLRSTRDGFTAAEFHKKCDSFDKTVTVLRVKGTKEIFGGYNPLNWNGSGYKSTSESFIFSFEGTTGRNSFDLKNGFKLSRVRNNQIDHAIYSYANCGPQWGGNDLRAWGSFNADCCQCVHLRYEEAIRNNPDLFSAEEFEVFQLVKK</sequence>
<gene>
    <name evidence="3" type="ORF">RirG_064910</name>
</gene>
<dbReference type="SUPFAM" id="SSF54695">
    <property type="entry name" value="POZ domain"/>
    <property type="match status" value="1"/>
</dbReference>
<name>A0A015KZA1_RHIIW</name>